<dbReference type="InterPro" id="IPR019638">
    <property type="entry name" value="DUF2502"/>
</dbReference>
<evidence type="ECO:0000256" key="1">
    <source>
        <dbReference type="SAM" id="MobiDB-lite"/>
    </source>
</evidence>
<evidence type="ECO:0000313" key="4">
    <source>
        <dbReference type="Proteomes" id="UP000299580"/>
    </source>
</evidence>
<protein>
    <submittedName>
        <fullName evidence="3">DUF2502 domain-containing protein</fullName>
    </submittedName>
</protein>
<keyword evidence="2" id="KW-0732">Signal</keyword>
<dbReference type="EMBL" id="CP034035">
    <property type="protein sequence ID" value="QCR09479.1"/>
    <property type="molecule type" value="Genomic_DNA"/>
</dbReference>
<dbReference type="Pfam" id="PF10697">
    <property type="entry name" value="DUF2502"/>
    <property type="match status" value="1"/>
</dbReference>
<dbReference type="Proteomes" id="UP000299580">
    <property type="component" value="Chromosome"/>
</dbReference>
<feature type="signal peptide" evidence="2">
    <location>
        <begin position="1"/>
        <end position="23"/>
    </location>
</feature>
<organism evidence="3 4">
    <name type="scientific">Brenneria rubrifaciens</name>
    <dbReference type="NCBI Taxonomy" id="55213"/>
    <lineage>
        <taxon>Bacteria</taxon>
        <taxon>Pseudomonadati</taxon>
        <taxon>Pseudomonadota</taxon>
        <taxon>Gammaproteobacteria</taxon>
        <taxon>Enterobacterales</taxon>
        <taxon>Pectobacteriaceae</taxon>
        <taxon>Brenneria</taxon>
    </lineage>
</organism>
<keyword evidence="4" id="KW-1185">Reference proteome</keyword>
<proteinExistence type="predicted"/>
<feature type="region of interest" description="Disordered" evidence="1">
    <location>
        <begin position="109"/>
        <end position="149"/>
    </location>
</feature>
<name>A0A4P8QVG1_9GAMM</name>
<evidence type="ECO:0000313" key="3">
    <source>
        <dbReference type="EMBL" id="QCR09479.1"/>
    </source>
</evidence>
<dbReference type="RefSeq" id="WP_137714486.1">
    <property type="nucleotide sequence ID" value="NZ_CP034035.1"/>
</dbReference>
<reference evidence="3 4" key="1">
    <citation type="submission" date="2018-11" db="EMBL/GenBank/DDBJ databases">
        <title>Genome sequences of Brenneria nigrifluens and Brenneria rubrifaciens.</title>
        <authorList>
            <person name="Poret-Peterson A.T."/>
            <person name="McClean A.E."/>
            <person name="Kluepfel D.A."/>
        </authorList>
    </citation>
    <scope>NUCLEOTIDE SEQUENCE [LARGE SCALE GENOMIC DNA]</scope>
    <source>
        <strain evidence="3 4">6D370</strain>
    </source>
</reference>
<gene>
    <name evidence="3" type="ORF">EH207_13705</name>
</gene>
<feature type="chain" id="PRO_5020248901" evidence="2">
    <location>
        <begin position="24"/>
        <end position="149"/>
    </location>
</feature>
<dbReference type="OrthoDB" id="9180720at2"/>
<accession>A0A4P8QVG1</accession>
<sequence length="149" mass="18250">MFKPILASTLLVGMFAMTPAAEAASVSIDIMPGVTLNIGDRDRRGNYWDGYDWRSERWWREHRGYYRGERNRHGYYWDGWRWRDVSWWREQQRGPRDFDNRRFDDHRFSGPNRIDDRGPRREFRDYRQARGPDRGGRRHDRGDRDAFRH</sequence>
<evidence type="ECO:0000256" key="2">
    <source>
        <dbReference type="SAM" id="SignalP"/>
    </source>
</evidence>
<dbReference type="AlphaFoldDB" id="A0A4P8QVG1"/>
<dbReference type="KEGG" id="brb:EH207_13705"/>